<dbReference type="Proteomes" id="UP000434870">
    <property type="component" value="Unassembled WGS sequence"/>
</dbReference>
<feature type="non-terminal residue" evidence="3">
    <location>
        <position position="1"/>
    </location>
</feature>
<evidence type="ECO:0000256" key="1">
    <source>
        <dbReference type="SAM" id="Phobius"/>
    </source>
</evidence>
<accession>A0A6N6RPG1</accession>
<feature type="domain" description="Cadherin" evidence="2">
    <location>
        <begin position="2377"/>
        <end position="2493"/>
    </location>
</feature>
<organism evidence="3 4">
    <name type="scientific">Aliivibrio finisterrensis</name>
    <dbReference type="NCBI Taxonomy" id="511998"/>
    <lineage>
        <taxon>Bacteria</taxon>
        <taxon>Pseudomonadati</taxon>
        <taxon>Pseudomonadota</taxon>
        <taxon>Gammaproteobacteria</taxon>
        <taxon>Vibrionales</taxon>
        <taxon>Vibrionaceae</taxon>
        <taxon>Aliivibrio</taxon>
    </lineage>
</organism>
<evidence type="ECO:0000259" key="2">
    <source>
        <dbReference type="PROSITE" id="PS50268"/>
    </source>
</evidence>
<evidence type="ECO:0000313" key="3">
    <source>
        <dbReference type="EMBL" id="KAB2823401.1"/>
    </source>
</evidence>
<dbReference type="InterPro" id="IPR002126">
    <property type="entry name" value="Cadherin-like_dom"/>
</dbReference>
<dbReference type="Pfam" id="PF16184">
    <property type="entry name" value="Cadherin_3"/>
    <property type="match status" value="1"/>
</dbReference>
<name>A0A6N6RPG1_9GAMM</name>
<feature type="transmembrane region" description="Helical" evidence="1">
    <location>
        <begin position="7634"/>
        <end position="7651"/>
    </location>
</feature>
<dbReference type="GO" id="GO:0009653">
    <property type="term" value="P:anatomical structure morphogenesis"/>
    <property type="evidence" value="ECO:0007669"/>
    <property type="project" value="TreeGrafter"/>
</dbReference>
<dbReference type="InterPro" id="IPR040853">
    <property type="entry name" value="RapA2_cadherin-like"/>
</dbReference>
<dbReference type="InterPro" id="IPR013783">
    <property type="entry name" value="Ig-like_fold"/>
</dbReference>
<keyword evidence="1" id="KW-1133">Transmembrane helix</keyword>
<dbReference type="GO" id="GO:0007156">
    <property type="term" value="P:homophilic cell adhesion via plasma membrane adhesion molecules"/>
    <property type="evidence" value="ECO:0007669"/>
    <property type="project" value="InterPro"/>
</dbReference>
<dbReference type="SMART" id="SM00736">
    <property type="entry name" value="CADG"/>
    <property type="match status" value="1"/>
</dbReference>
<dbReference type="GO" id="GO:0016020">
    <property type="term" value="C:membrane"/>
    <property type="evidence" value="ECO:0007669"/>
    <property type="project" value="InterPro"/>
</dbReference>
<dbReference type="SUPFAM" id="SSF49313">
    <property type="entry name" value="Cadherin-like"/>
    <property type="match status" value="1"/>
</dbReference>
<dbReference type="Pfam" id="PF17963">
    <property type="entry name" value="Big_9"/>
    <property type="match status" value="1"/>
</dbReference>
<comment type="caution">
    <text evidence="3">The sequence shown here is derived from an EMBL/GenBank/DDBJ whole genome shotgun (WGS) entry which is preliminary data.</text>
</comment>
<dbReference type="Gene3D" id="2.60.40.10">
    <property type="entry name" value="Immunoglobulins"/>
    <property type="match status" value="1"/>
</dbReference>
<dbReference type="Pfam" id="PF17803">
    <property type="entry name" value="Cadherin_4"/>
    <property type="match status" value="3"/>
</dbReference>
<dbReference type="InterPro" id="IPR006644">
    <property type="entry name" value="Cadg"/>
</dbReference>
<dbReference type="PANTHER" id="PTHR45739">
    <property type="entry name" value="MATRIX PROTEIN, PUTATIVE-RELATED"/>
    <property type="match status" value="1"/>
</dbReference>
<dbReference type="InterPro" id="IPR015919">
    <property type="entry name" value="Cadherin-like_sf"/>
</dbReference>
<dbReference type="SUPFAM" id="SSF49899">
    <property type="entry name" value="Concanavalin A-like lectins/glucanases"/>
    <property type="match status" value="2"/>
</dbReference>
<proteinExistence type="predicted"/>
<dbReference type="Gene3D" id="2.60.40.2700">
    <property type="match status" value="9"/>
</dbReference>
<dbReference type="EMBL" id="WBVP01000024">
    <property type="protein sequence ID" value="KAB2823401.1"/>
    <property type="molecule type" value="Genomic_DNA"/>
</dbReference>
<gene>
    <name evidence="3" type="ORF">F8B77_15735</name>
</gene>
<evidence type="ECO:0000313" key="4">
    <source>
        <dbReference type="Proteomes" id="UP000434870"/>
    </source>
</evidence>
<dbReference type="InterPro" id="IPR051561">
    <property type="entry name" value="FRAS1_ECM"/>
</dbReference>
<sequence length="7664" mass="839210">NDSQEATITIDIIPQNDAPTGQDFAFDVDEDLSPAELAFTEWNAIFNDIDGDSLGGITITQLASLGDLKLNNITITSVPQQISAAALSNGDFTFTFNNDENGSPYTTFTFTVNDGIANSVEYTATLNILAVDDAPVITVNVPGQAFVENDNAMVVDSNLTIIDVDASNMQSATVTIQGASSAEQLAIPSSSLPNNLTQNYDQATNRLNVSGQGTSDDYQSALRALTYQHTGSALGVNSRDITFTVTDNTGLNSTTKTVNLTLLGFYENIAAFANTNDPNHAIFQTPIHEHYTGVGLQKNTNGYFVDGSNDTSKVNTFLQNEWNNLSINNIATLSAALNAQPDNDKDGQPAYFDDDDTLFHVNSSFVLLPDIDQTLPVVSYDYLFSAKVQIVGQAMREIFFTLDHSGSNYESHIWPKMIADAIEAEFSGEGVNAFDSNNGASSPTVSSTYRNVISGVQWIELSDIEQWQAINAYRVDSNNTVTAPDEADYNMISTTQIESNQLDELNNLLRNNNPLDYATTVELIKSYDIIYEYALATSSPITATKPTKSDYGNIGINQNLDNTNAFNDWLNTAQLVNTVNINAMIEIINFSNGIRIGGVTPVLSQYAEAGITGTSSIAPAQLTDIEKELESSSQETLAEVQAIFNKYNSWQALIDYAKGGGSTPQPSTYSAVGLTNLTSNEISQLNNWLREKTLDTEQKITSAVNIVTYFSGNGASPPSASDYQNIDISQDVSLVLSAVNVLTITTSNTIADLQTLINDIDFDNDGVTFASDSDDTNPWTDYDSDGLNDKMETVLTGFDPLFDNTNTILNDGNGNGIADIWEQMTDVSSSNSNNRNKAIGYFINGELANKASSGPRTISNISTNPVYSENWSSIAGNATYELVAYLNFSNEAGTQYLEDGIFIQSGNMSLRFASEGKKQFAIRSDGADDRNETTQTGSAHFFTATDNQSTLFPSRQYFHLALTFDSASQTFTLYINGSEVGSVQDSSFTALSSANTKIGVHVQAMVSGILTNYMANNVISRNMVTHIQHHDAIWSPQTIQSRADSILIAIEDINQNGIWDTFDLDADSDGLLVTIDDNDNNSFSDKDSDGLNDQFETALSLDSITNDDSNLLTDDNGSRVAVLWDQVKVSPNAMASWINQTWSAESSNLNPRVTLTQPIAGYDNYVYPNRAKTVDLSVLPSDQASYEFIVKITNDNFADLVLLGHHDATDTINATSLTFENSNSNTLGVILNNTGAVNLTNVIDDASPYGDFVHLVYVYEQNADTYTVYVNGQQATTAQSTQLSAIRSPSTPIGLFAKDASGDSNITQLDSMDGIYAFAAYPTALTESDIQTLANTVTTVTLDSDNDGVWDSFDLNKHIPTTADITLNTQEDNNLVFTENDFAFSDQDNADIRTSVTIVSLPDANRGQLFLGSSAVTTNTVINVANIANGELIYQLVADSNNQGEFEFSVSDGQNNSITARMTITITPENDAPVISATTPTLNIDEDTSYIYQPQITDVDNTEAQLTVTLTGPTWLNWDATNQQVIGTPTNADVGDHTINLNVTDGDKSDDIQWLLTVDNTNDAPTGQNESITINEDTSPFTFAASDFTFNDVDTGDSLESIIVTSLPSKGELKSNGSSITSLPSSFTLAQLNNGELTFVFDVDEFGANYSTFEFKLNDGEDDSAASYKFTVNIDNVEDDLSIDIVQVSPILEDDNSVTTPYTFATFSIDDKGENDARNIRLTNNSNSHFVLSGDSLQLTQTGINTINSQQTLDTLTLSVDDSGSGKTIDKNWAVNITNVNDGPTASPRTVALKEDASHVFSIGNFSFSDEESPNLSAIKITQLPANGDLILNNTKITQLDQEVLYNEITNGQLSYQPVADSFSSQVFSYQVSDGQQWSTDTTLTLDIQPVNDEPVALASAITVDEDVPFTISYANFQFNDIEGDALTKVTITQLPNQGQLQLDGNAISAGDEIAVSDINANKLTYQTALNDVNTTSLNFKVFDGTDFSQNIETMTITVTNINDTPVAVNHTINVTEDIEYAFSTAVIDLMFTDDDNSDTMESLIIESIPNNGVIKVNNGSGEISIDNAQLPKSILRGDISQLRYLNNLNNTTQTSFTFSVNDGTTTSANSSTLTINIGPQDDAPIAVDGHIDVIEDTTNSSFSYLIVLSSNTPTATSGQILYRDPDYDDDVNATSLFNFTEISLETLPAHGELSINGASQPLSINDTVSESDITNLIYTPGNNREDNTQFTYKLKSTDKFSQNIATMVINIQAVNDSPDALASSIQVDEDTLSPFTQSHFGYTDLENNAMASVALYQPASGNIYVDTSGNFNGTETIVSSYPVTIVTNDINQYAYKTDQNQDTNDSMLFTVNDGNSDSSQATMTINVNPINDTPTIDANLSITINEDTLYTFQASDITYSDPENDGLDKIKITALPRGELRYNNSLVQVGNEIDFTDIGNLTYQSNLNDDQDTTFEFEIMDDDSSSYSDAATMTIDVQPVNDAPTITLTPIVGGVTENKVSRQTNLLSYQIIDPENDTLTVTIINDPNNWFTLDLVNLSVNPTLAAIAAINDDNQNLTQLTVELEVNDGNLSTNQTATIGITRTADMDNWYSVITFAPIPPVNTVSTVNLAPANSSEIYGPPPASAEYDVNYRYVSNLQPNSSYLNLSLTPDGTSSITVFAEQVSRSNPAIYRTLESDFAFSSDPVNLVRVLTPLLDFDNPLMTTDTVDLLNKDSILTDIGNIEANEPVDITYQWQQHDGTSWQDFGPELSNYQSLSGLQVGNKYRLQIQAQNQNTVATSEKSSDESISVTNATTNYDISFDSLAIPQQGIVQNIRSHLRASTGPAQFSARNVIWQRVNLDNSLTPLTANSDGSYLPTQLDVGLVLRVTVEYLNGNTRLISRTIITSPVEAQANSQELTTLANDLSLSIAPTLLSTGQDVALLDSDIVKITAQNATIQTEYQWQHSADGQTWTPINSNATEVRFVTTTSEDNHYLRLQITMNLISDNTIRLNPLYTNKTEKIQSHTGSKLETLVLDFDSINNTLVLSERSMMWLDNYQKDISATSAPSYQWYRIPMEGSFANNAEAINGATNSNYSLNASSDSNFEHMLVVTVNNNTSLYSTRTSAWLNNSDPTDTTVRERYYDVVTINNGTTPLQDGQIVTALLSGSSLIKDTMPPGLSYQWQSRLTGSTGTWSDIGQDSASYTLSSSESGQDIRVLAARSDASGAVLPQLVSAERNVASTPNPLLPWQISLTQAAEYVVGQPISATHRSTTDNVTYQWHQLSTAADWTTATLISNADEADYILRTDDIGGFIGVVATISDNNGNTLSARQTTPSPIKANNFGSNDSYYLAATLSPSPIYQDSTLSYDLSLYKNSQLVDDPQGNVTSQWYLIDAPEHTNSPSLWQPLSSTTLTSAADGKYVLLKLEYNEANLTTPLELVIVSDDAVQSQTTPNDFETWYSVIEMTPSNPIDKNSRPSLIAANSNENVAESDNSYSVDYHFSPSEAPSKQYNDLISLLGDYPATDSLIVSATQYRGNVSRELSPRSFTFSSDFVYDIRHIIPVLDYNIPLNISDNITLLNQVQVESQVSTLDASISVNYQWQSNDGNGWVDVGAASAAYTNFTSPLTAGVQYRLKLIATDGNISSESVSDVTTEVQNNSISYSIEFDSLAQPQEGIAQSVGARLLSSAPPALFTDRQVIWQRVNADNSLTMLATTANYIPTDKDVNNVLRITIEYHDANGLLIKRSVDTQTVSAKTSSAVLDTLANSLTLTISPITLATHSKVSLLSTTVAAIDNGIAANANLGVNYQWQRSQDGSTWSDNVTADKTSHITTNTDNDHYLRLQITLNDGSAVLNPRFSNQTNKVKTNTATALETLVLDYDPNSTSYHLSERSALWLDKYLLSNSLTIQDYQWYRMPAGGDLINNGEAINAATSDNYALDPSSDVDFEHQLVISLSNNVDVYSERTAKWQNNSLDPTETNQSERYYDVVTINNGTTPLQDGQIVTALLSGSSLIKDTMPPGLSYQWQSRLTGSTGTWSNIGQDSASYTLSNSESGQDIRVLAARSDASGAVLPQLVSTERNVASTPNPLLPWQISLTQAAEYIVGQPISATHRSTTDNVTYQWHQLSTAADWTTATLISNADEADYILRTDDIGGFIGVVATISDNNGNTLSARQTTPSPIKANNFGSNDSYYLAATLSPSPIYQDSTLSYDLSLYKNSQLVDDPQGNVTSQWYLIDAPEHTNSPSLWQPLSSTTLTSAADGKYVLLKLEYNEANLTTPLELVIVSDDAVQSQTTPNDFETWYSVIEMTPSNPIDKNSRPSLIAANSNENVAESDNSYSVDYHFSPSEAPSKQYNDLISLLGDYPATDSLIVSATQYRGNVSRELSPRSFTFSSDFVYDIRHIIPVLDYNIPLNISDNITLLNQVQVESQVSTLDASISVNYQWQSNDGNGWVDVGAASAAYTNFTSPLTAGVQYRLKLIATDGNISSESVSDVTTEVQNNSISYSIEFDSLAQPQEGIRQTLRDKLTSNTPPAQFTDRNIRWQRINNNNTLTDLSDKESFIPSIDEVGNALKITVAYYGAGNLLAQRSIQTQPVAAKSGSSTLDDLANRLTLSISPTTLARQASVSLNANDITAIMNDTSITANYQWQRRNDISNWSAITTNGNTFNYTTVQNDDNHYLRLQLILSTTDNNGNIVQLAPLYSNHTQLIIPNDNEPLETLTLDFDSNANTYTLTDRATMWLNKYQADNNLTLDNYQWYRLPIGGDIANNGEAISGANSYNYQLDSSSDVNFEHQLVVTLDNGISVYSSRTKEWSNNGIDPNKTNVMDRYFDIISITGNATPTYIGQSLTAVFSGSSLQKDIMPPNVKYEWQTSLTGADGSWVPVIGNDSASIIAMNTGYIRVKGICLDDNGVAHKPDRYSDALEVQSGSNPLLPWQINITQSSEYIVGQVITASHRTLTTENVEYEWFRLDSPTAWSMASSSGVKSADHTISDDDVGYYIGIKATISDSINQDVVAFDVTSNPVQKTNSGSNDSYTLTANLTSTPLYQDSALSYIWQLEKNGDIVANPSGTLSTSWYLIDDPSHQSSATLWQPITGNNLANGSAGKYLLLSISYEDSNVLKKPLTLSVVSQEAIKNSTQPSDFILWYSAIKMAPQDPIDSTSVPYLMAKSNSNETQAPDQGNTYTVEYRYSSNTQPSNSLTSLSDLFDLYPDTKSVTVSVKQISQTDSTIWRTFTESFSSTQNPAFLVREIQPVIQFDDPLNMSDTIGLSNPSDVFNEVQALRDNYPVTVKYQWQYFDQSSSNQWQPVGPELDDYNDLMSLTSGYQYRLCLLSENLDTNTSAKVGSNVTSVVQTNSLNFDIEFDNLAEPQVGIKQRIDTRLISSMPPALFTERKVYWDRIGINGLTDLANTDSYTPQPNDEGYSLRITVEYHDDAGLIVKSSIDTKPVSAASGSDTLDDLANTLTLNISPVTLSTQAEVALNITDIAAIDRAIAANNMTAEYQWQYSLDTNIWSNIVDANSARYTTDNTDENRYLRLQLTLTDGNSQLNPLVSNQTEQVKNNTTASLETLTLAFDTTNLSYDLSERATLWLTKYQDDNAISIQGYQWYRIPAGGDLANNGEPINAATNVNYTLDPTSDENFEHQLVVTLDNSVVIYSERTEAWKNNGEDPSEINQVNRFFDSVKIVGGNTPLNSTNTITAELYGSSLQKDQRPTNLSYTWQSRLTGTQGDWSNIGLNNPSYTLANSDQGMDIRVLVDSQDNNGNPLPQLIAPARSVDSSNNPLTPWQVNLTQTSEYIVGQPITASHRDVVLDENVTYQWHRMSTADTSNAVAISNATKADYILSEDDIGYFIAVTATVSDATGAQISAQMSITSPVKASNSNSSDSYYLSATLSPSMLYQDSHLEYDMQLYKNGEIVGAPSGDITAEWYLVSSLSDKDISSNWQAMPNTILTDNAVGKYVLLSINYNEDSLTNPLSLVVLSNTVVSSETTPTTFSEWFSTIDMSPRDPVDTTSTAFLSAKDDQETLAPNLGNSYTVDYTFYSDKAPSDARNNLSDLLISYPNTNSVKVKAKQISQTNSDDTRTFEASFNYNPEPALFIRNIIPHLSFDQPLTPNDTISLSNQAVVVNDVEALMQNYPVSVTYQWQFNDDSGWKNLGSESQSYQDLTSGLTVGHHYRLSIKATNNDNNQIHESLSASTPKVQNSIINYDISIADIAQPQVGLAISLKSSLLSSEPPAMFTERQIIWQRVALNGTVTNLIQGDRYIPSSNDLGSMLRIAVMYYDNDTLIIQRTIDTDIVIIAPQSNTLIDLSNKLSLTLSETTLSTGMLVSLTESDLAQLNAQSLITANYQWQSSVDGESWADIDMANMATYQVSTEDVGKKLRLQLILSEGVDDLSPNYSDSSNAIINNPNTLPTETLAIHFTPEDNSYEISNTSKQWLENYLAQTFSNVSAYQWYRIPVNGSWQSNGIAINSAVASRYTLNEDDTDFTHQLQITLDNGARLFSSITAVWSGNSDQQATDEHANTMDRARYFDTVLIQGGASTATTDQTLNTQLVGSKLSFDLLPPVINYQWQHSSDGISWANISGEINAYYTVQTADQYLRVIVNRQDDFGELTPDLFSNVIQIDATQSPWAISILPYAVQPIIATQLKVAHRSVDNSEKVSYQWYRLPKLGKWALAQPINGANQAQYHITADDLNYYVGVEATLNSDTQTRVARQVLSDFVSPQDNQLDKLKVHIEMPNPIYLDTPLTADITFSQDGELLSSSDYVVSKTWYVLDDPNDIHNSNRWISTDSGVSDKYVLLHLVYQDGDSLVSQYALSEAAVQSDTNKASMESWYSKLVLAPNKPVVRSSRTALISSSPLENNGQESGLFTLELQYLDASDPNRVYSSLQDLVTNVASLGWVQVKAVQTSVIDASIYRVLYSDRYYMSQLLTGEPLPPVVNKNNAPIALDDSVKVEPSTTITLSPLDNDYDTDEGDQITLVSAKSKFGNIAIVDNKIQYTLPTNLPASWYIEYVIADQHGSSNKGLIKLESDSLQTDKPEFEELPSLDLKATGLFNRIEIFSPKATDINGVPIPVSLYDGTLLLRSGSHVIYWQAVDAARNTTQIVSQQVNITPYAEFIPMSTTYEGTTAQIRIKLSGSAPSYPVTIPVIVSTESTSDNNDHSVSLLNTNDVVITSGTEGILEIDIYEDNLNEGEETLHLSFASNVHTGPLSEAVLTISEDKQPITLNANFYNADNNIVSIATPASLSDLNIIINSNVPLDDDNSVIIDWYYSGPNISEESAGQTSNYEPLILPELKETGRYDFTFTAYPLGLEQQPIVGKTSLRIVEEVELSLDMDTDNDGLTDAEEGFADFDNDMIPNYLDPIDDCELQSNAVNTSLSLIFESTPGDCLILGQLSNKIDASSPYINASTLSGIIPDDSTNPNYSSENVFNFTVRNQNSQSSIVVIPLLEPLSSGSILRKYTDQEGWFDFDESEDGSNLKYARGELGNCPPPHSSLYQEEIVVGGYCIEMTIKDGGRHDGDNNHDDNIDDPSYVYSSIPSLNIDPFDYVITYNPDNIPLNFSVDIDLCDYIAVTDCESLQVVSITSKYVTTNITANSGTRIDLQIPSWYRSAQALTFTVQLDGAVGTVDMNINYSAEISATQPESSGASGGSITIYSILLLMLLCIRLISPRIRIRIRIRFSR</sequence>
<protein>
    <recommendedName>
        <fullName evidence="2">Cadherin domain-containing protein</fullName>
    </recommendedName>
</protein>
<keyword evidence="1" id="KW-0812">Transmembrane</keyword>
<dbReference type="InterPro" id="IPR013320">
    <property type="entry name" value="ConA-like_dom_sf"/>
</dbReference>
<dbReference type="PROSITE" id="PS50268">
    <property type="entry name" value="CADHERIN_2"/>
    <property type="match status" value="1"/>
</dbReference>
<dbReference type="PANTHER" id="PTHR45739:SF12">
    <property type="entry name" value="CHONDROITIN SULFATE PROTEOGLYCAN 4-LIKE ISOFORM X2"/>
    <property type="match status" value="1"/>
</dbReference>
<reference evidence="3 4" key="1">
    <citation type="submission" date="2019-09" db="EMBL/GenBank/DDBJ databases">
        <title>Genome of Aliivibrio finisterrensis LMG 23869 (type strain).</title>
        <authorList>
            <person name="Bowman J.P."/>
        </authorList>
    </citation>
    <scope>NUCLEOTIDE SEQUENCE [LARGE SCALE GENOMIC DNA]</scope>
    <source>
        <strain evidence="3 4">LMG 23869</strain>
    </source>
</reference>
<dbReference type="GO" id="GO:0005509">
    <property type="term" value="F:calcium ion binding"/>
    <property type="evidence" value="ECO:0007669"/>
    <property type="project" value="InterPro"/>
</dbReference>
<keyword evidence="1" id="KW-0472">Membrane</keyword>